<evidence type="ECO:0008006" key="4">
    <source>
        <dbReference type="Google" id="ProtNLM"/>
    </source>
</evidence>
<evidence type="ECO:0000313" key="2">
    <source>
        <dbReference type="EMBL" id="KXL54391.1"/>
    </source>
</evidence>
<organism evidence="1 3">
    <name type="scientific">Anaerotignum neopropionicum</name>
    <dbReference type="NCBI Taxonomy" id="36847"/>
    <lineage>
        <taxon>Bacteria</taxon>
        <taxon>Bacillati</taxon>
        <taxon>Bacillota</taxon>
        <taxon>Clostridia</taxon>
        <taxon>Lachnospirales</taxon>
        <taxon>Anaerotignaceae</taxon>
        <taxon>Anaerotignum</taxon>
    </lineage>
</organism>
<dbReference type="Proteomes" id="UP000070539">
    <property type="component" value="Unassembled WGS sequence"/>
</dbReference>
<proteinExistence type="predicted"/>
<dbReference type="SUPFAM" id="SSF51219">
    <property type="entry name" value="TRAP-like"/>
    <property type="match status" value="1"/>
</dbReference>
<evidence type="ECO:0000313" key="1">
    <source>
        <dbReference type="EMBL" id="KXL54266.1"/>
    </source>
</evidence>
<dbReference type="InterPro" id="IPR036983">
    <property type="entry name" value="AIM24_sf"/>
</dbReference>
<dbReference type="RefSeq" id="WP_066083894.1">
    <property type="nucleotide sequence ID" value="NZ_LRVM01000001.1"/>
</dbReference>
<dbReference type="InterPro" id="IPR002838">
    <property type="entry name" value="AIM24"/>
</dbReference>
<gene>
    <name evidence="1" type="ORF">CLNEO_03680</name>
    <name evidence="2" type="ORF">CLNEO_04970</name>
</gene>
<name>A0A136WI70_9FIRM</name>
<dbReference type="Gene3D" id="3.60.160.10">
    <property type="entry name" value="Mitochondrial biogenesis AIM24"/>
    <property type="match status" value="1"/>
</dbReference>
<dbReference type="PANTHER" id="PTHR38074:SF1">
    <property type="entry name" value="ALTERED INHERITANCE OF MITOCHONDRIA PROTEIN 24, MITOCHONDRIAL"/>
    <property type="match status" value="1"/>
</dbReference>
<sequence length="266" mass="28803">MIRTNLFQPTDAHKVVASQGCFSLLEYEKDISVTPESAQFSYFASKMNVRKRQVIANLNGDNGVIIQGGTMQMMIGQLQVTTNIKGAGDLMKKFVGSKVTGETTIKPRYTGNGLLVLEPTYKYVFFEDLATWNGSMVIEDGMFLACDDSVNMKVTARSNLSSAVLGGEGFFNTALTGTGIAVLESPVPKEELIVVELEKDVLRIDGNMAIAWSNTLEFTVERTTNTLVGSAASGEGLVNVYRGTGKVLIAPVARNKKISTPQPTKK</sequence>
<dbReference type="PATRIC" id="fig|36847.3.peg.456"/>
<keyword evidence="3" id="KW-1185">Reference proteome</keyword>
<evidence type="ECO:0000313" key="3">
    <source>
        <dbReference type="Proteomes" id="UP000070539"/>
    </source>
</evidence>
<dbReference type="OrthoDB" id="9779518at2"/>
<dbReference type="InterPro" id="IPR016031">
    <property type="entry name" value="Trp_RNA-bd_attenuator-like_dom"/>
</dbReference>
<dbReference type="EMBL" id="LRVM01000001">
    <property type="protein sequence ID" value="KXL54266.1"/>
    <property type="molecule type" value="Genomic_DNA"/>
</dbReference>
<dbReference type="EMBL" id="LRVM01000001">
    <property type="protein sequence ID" value="KXL54391.1"/>
    <property type="molecule type" value="Genomic_DNA"/>
</dbReference>
<protein>
    <recommendedName>
        <fullName evidence="4">Mitochondrial biogenesis AIM24</fullName>
    </recommendedName>
</protein>
<accession>A0A136WI70</accession>
<dbReference type="PANTHER" id="PTHR38074">
    <property type="entry name" value="ALTERED INHERITANCE OF MITOCHONDRIA PROTEIN 24, MITOCHONDRIAL"/>
    <property type="match status" value="1"/>
</dbReference>
<comment type="caution">
    <text evidence="1">The sequence shown here is derived from an EMBL/GenBank/DDBJ whole genome shotgun (WGS) entry which is preliminary data.</text>
</comment>
<dbReference type="Pfam" id="PF01987">
    <property type="entry name" value="AIM24"/>
    <property type="match status" value="1"/>
</dbReference>
<reference evidence="1 3" key="1">
    <citation type="submission" date="2016-01" db="EMBL/GenBank/DDBJ databases">
        <title>Genome sequence of Clostridium neopropionicum X4, DSM-3847.</title>
        <authorList>
            <person name="Poehlein A."/>
            <person name="Beck M.H."/>
            <person name="Bengelsdorf F.R."/>
            <person name="Daniel R."/>
            <person name="Duerre P."/>
        </authorList>
    </citation>
    <scope>NUCLEOTIDE SEQUENCE [LARGE SCALE GENOMIC DNA]</scope>
    <source>
        <strain evidence="1 3">DSM-3847</strain>
    </source>
</reference>
<dbReference type="AlphaFoldDB" id="A0A136WI70"/>